<dbReference type="EMBL" id="HE576757">
    <property type="protein sequence ID" value="CCC70686.1"/>
    <property type="molecule type" value="Genomic_DNA"/>
</dbReference>
<dbReference type="AlphaFoldDB" id="G0VGR5"/>
<dbReference type="eggNOG" id="ENOG502R1XI">
    <property type="taxonomic scope" value="Eukaryota"/>
</dbReference>
<dbReference type="KEGG" id="ncs:NCAS_0F02020"/>
<evidence type="ECO:0008006" key="4">
    <source>
        <dbReference type="Google" id="ProtNLM"/>
    </source>
</evidence>
<evidence type="ECO:0000313" key="3">
    <source>
        <dbReference type="Proteomes" id="UP000001640"/>
    </source>
</evidence>
<dbReference type="FunCoup" id="G0VGR5">
    <property type="interactions" value="50"/>
</dbReference>
<sequence>MGAESIRAKIQVQYTLRNTFWCKDYKSGIDIFLHEVQNVNEILLKEMETYSSFQTECWTPFLKSLNHLNDSVVVPSQGHNPLIFNLLTHFEDLDIEGDVIFNCTSPLRSLLSETGKYYRSANDDLNSEYENFIKAFIELKETLIDCEKKADTISCRLSLEQEPSHGEQGEVTICMGASEESRNLPIFNVSYPFELDEKLIFPDEGNFLQFLERLKRMVPVEKRIISIPGLANEGFQGKLVMNELKKMNARLDTSLFNLDRIGQLFLDLNIINEYSIGYLNALSRNTLMFNGEKYYTWNDSIFLQRAPQVVAVPSTSKKSYGELAENDIKKASRSVSDWIRKVSMPTGANDHQDLELTISQFTQLQKRLSQRYCKLEYSRVQLEKAIFQYSKKYCVITKEIEREINKSRRKFKEITSGLMRDSTISDGTSFKFKWQRQSNELLGFYARMNCIPLSKWVVIDDRSMIKKHFMFAHPINDDIMKTIKFIIQNLTNKGHGDLILQEDEGEDNLAKTIYQNWKNDIDLLRVANLRRELVHIFIDNGDKGNYSTLMELISNQNPSGAKYLISDWLGLLKLWLLELPNSILPPQCYGDIYSLDVSKEKIDTKWLMKVPSSNIRLLIEIWKHFQWLEKKLPDGISLVDLFYDNGDVPLYRYFLRDSKSNDPTEVTVLAPRVHYLFTNEKIIQDLERLLTERQDPESSEQASVSPKSRTRSIEELAPAPIILIDKADSQTRTPVMTMHSPDKKSLLDINDEDFVPKPFKTNSTPPSPQGKRLSGLNLLIATDD</sequence>
<dbReference type="GO" id="GO:0005886">
    <property type="term" value="C:plasma membrane"/>
    <property type="evidence" value="ECO:0007669"/>
    <property type="project" value="EnsemblFungi"/>
</dbReference>
<dbReference type="GO" id="GO:0030659">
    <property type="term" value="C:cytoplasmic vesicle membrane"/>
    <property type="evidence" value="ECO:0007669"/>
    <property type="project" value="EnsemblFungi"/>
</dbReference>
<dbReference type="GeneID" id="96904334"/>
<feature type="region of interest" description="Disordered" evidence="1">
    <location>
        <begin position="732"/>
        <end position="776"/>
    </location>
</feature>
<dbReference type="GO" id="GO:0005096">
    <property type="term" value="F:GTPase activator activity"/>
    <property type="evidence" value="ECO:0007669"/>
    <property type="project" value="EnsemblFungi"/>
</dbReference>
<dbReference type="Proteomes" id="UP000001640">
    <property type="component" value="Chromosome 6"/>
</dbReference>
<dbReference type="HOGENOM" id="CLU_356837_0_0_1"/>
<dbReference type="InterPro" id="IPR008936">
    <property type="entry name" value="Rho_GTPase_activation_prot"/>
</dbReference>
<dbReference type="GO" id="GO:0007163">
    <property type="term" value="P:establishment or maintenance of cell polarity"/>
    <property type="evidence" value="ECO:0007669"/>
    <property type="project" value="EnsemblFungi"/>
</dbReference>
<reference evidence="2 3" key="1">
    <citation type="journal article" date="2011" name="Proc. Natl. Acad. Sci. U.S.A.">
        <title>Evolutionary erosion of yeast sex chromosomes by mating-type switching accidents.</title>
        <authorList>
            <person name="Gordon J.L."/>
            <person name="Armisen D."/>
            <person name="Proux-Wera E."/>
            <person name="Oheigeartaigh S.S."/>
            <person name="Byrne K.P."/>
            <person name="Wolfe K.H."/>
        </authorList>
    </citation>
    <scope>NUCLEOTIDE SEQUENCE [LARGE SCALE GENOMIC DNA]</scope>
    <source>
        <strain evidence="3">ATCC 76901 / BCRC 22586 / CBS 4309 / NBRC 1992 / NRRL Y-12630</strain>
    </source>
</reference>
<evidence type="ECO:0000256" key="1">
    <source>
        <dbReference type="SAM" id="MobiDB-lite"/>
    </source>
</evidence>
<dbReference type="OMA" id="TFWSEDY"/>
<reference key="2">
    <citation type="submission" date="2011-08" db="EMBL/GenBank/DDBJ databases">
        <title>Genome sequence of Naumovozyma castellii.</title>
        <authorList>
            <person name="Gordon J.L."/>
            <person name="Armisen D."/>
            <person name="Proux-Wera E."/>
            <person name="OhEigeartaigh S.S."/>
            <person name="Byrne K.P."/>
            <person name="Wolfe K.H."/>
        </authorList>
    </citation>
    <scope>NUCLEOTIDE SEQUENCE</scope>
    <source>
        <strain>Type strain:CBS 4309</strain>
    </source>
</reference>
<dbReference type="Gene3D" id="1.10.555.10">
    <property type="entry name" value="Rho GTPase activation protein"/>
    <property type="match status" value="1"/>
</dbReference>
<dbReference type="OrthoDB" id="2155291at2759"/>
<organism evidence="2 3">
    <name type="scientific">Naumovozyma castellii</name>
    <name type="common">Yeast</name>
    <name type="synonym">Saccharomyces castellii</name>
    <dbReference type="NCBI Taxonomy" id="27288"/>
    <lineage>
        <taxon>Eukaryota</taxon>
        <taxon>Fungi</taxon>
        <taxon>Dikarya</taxon>
        <taxon>Ascomycota</taxon>
        <taxon>Saccharomycotina</taxon>
        <taxon>Saccharomycetes</taxon>
        <taxon>Saccharomycetales</taxon>
        <taxon>Saccharomycetaceae</taxon>
        <taxon>Naumovozyma</taxon>
    </lineage>
</organism>
<dbReference type="RefSeq" id="XP_003677041.1">
    <property type="nucleotide sequence ID" value="XM_003676993.1"/>
</dbReference>
<dbReference type="SUPFAM" id="SSF48350">
    <property type="entry name" value="GTPase activation domain, GAP"/>
    <property type="match status" value="1"/>
</dbReference>
<protein>
    <recommendedName>
        <fullName evidence="4">Rho-GAP domain-containing protein</fullName>
    </recommendedName>
</protein>
<evidence type="ECO:0000313" key="2">
    <source>
        <dbReference type="EMBL" id="CCC70686.1"/>
    </source>
</evidence>
<gene>
    <name evidence="2" type="primary">NCAS0F02020</name>
    <name evidence="2" type="ordered locus">NCAS_0F02020</name>
</gene>
<accession>G0VGR5</accession>
<proteinExistence type="predicted"/>
<keyword evidence="3" id="KW-1185">Reference proteome</keyword>
<feature type="region of interest" description="Disordered" evidence="1">
    <location>
        <begin position="691"/>
        <end position="711"/>
    </location>
</feature>
<dbReference type="InParanoid" id="G0VGR5"/>
<name>G0VGR5_NAUCA</name>